<proteinExistence type="predicted"/>
<name>A0A819SDV6_9BILA</name>
<dbReference type="EMBL" id="CAJOBB010003839">
    <property type="protein sequence ID" value="CAF4061506.1"/>
    <property type="molecule type" value="Genomic_DNA"/>
</dbReference>
<evidence type="ECO:0000313" key="1">
    <source>
        <dbReference type="EMBL" id="CAF4061506.1"/>
    </source>
</evidence>
<organism evidence="1 2">
    <name type="scientific">Adineta steineri</name>
    <dbReference type="NCBI Taxonomy" id="433720"/>
    <lineage>
        <taxon>Eukaryota</taxon>
        <taxon>Metazoa</taxon>
        <taxon>Spiralia</taxon>
        <taxon>Gnathifera</taxon>
        <taxon>Rotifera</taxon>
        <taxon>Eurotatoria</taxon>
        <taxon>Bdelloidea</taxon>
        <taxon>Adinetida</taxon>
        <taxon>Adinetidae</taxon>
        <taxon>Adineta</taxon>
    </lineage>
</organism>
<comment type="caution">
    <text evidence="1">The sequence shown here is derived from an EMBL/GenBank/DDBJ whole genome shotgun (WGS) entry which is preliminary data.</text>
</comment>
<accession>A0A819SDV6</accession>
<gene>
    <name evidence="1" type="ORF">KXQ929_LOCUS32174</name>
</gene>
<dbReference type="Proteomes" id="UP000663868">
    <property type="component" value="Unassembled WGS sequence"/>
</dbReference>
<evidence type="ECO:0000313" key="2">
    <source>
        <dbReference type="Proteomes" id="UP000663868"/>
    </source>
</evidence>
<sequence>MPSLWAEVISPKIKTLLGKKMDNNIYDKQNQQLHPQDILKNQAEKWQI</sequence>
<dbReference type="AlphaFoldDB" id="A0A819SDV6"/>
<protein>
    <submittedName>
        <fullName evidence="1">Uncharacterized protein</fullName>
    </submittedName>
</protein>
<reference evidence="1" key="1">
    <citation type="submission" date="2021-02" db="EMBL/GenBank/DDBJ databases">
        <authorList>
            <person name="Nowell W R."/>
        </authorList>
    </citation>
    <scope>NUCLEOTIDE SEQUENCE</scope>
</reference>
<feature type="non-terminal residue" evidence="1">
    <location>
        <position position="48"/>
    </location>
</feature>